<feature type="DNA-binding region" description="H-T-H motif" evidence="4">
    <location>
        <begin position="40"/>
        <end position="59"/>
    </location>
</feature>
<dbReference type="PANTHER" id="PTHR30055">
    <property type="entry name" value="HTH-TYPE TRANSCRIPTIONAL REGULATOR RUTR"/>
    <property type="match status" value="1"/>
</dbReference>
<evidence type="ECO:0000313" key="7">
    <source>
        <dbReference type="EMBL" id="GGK33166.1"/>
    </source>
</evidence>
<evidence type="ECO:0000256" key="4">
    <source>
        <dbReference type="PROSITE-ProRule" id="PRU00335"/>
    </source>
</evidence>
<sequence length="232" mass="25495">MTQPRNTAPSPPKRRDAQRNRQKILNAARCLFATHGANASLDAVACRAEVGSGTLYRHFPTRESLVAALLREEYQAFHSVLDQALAHEDGWDGLCHYLEQLCSTQISDQHLGVGLTLAVPGDREVEAVRASLREKMVDLLGRAQAQGSLRGDITPEDLALISWGMAGVISATVAVVPGVWRRYLGLTLDGLRAGSAHSLPEPPLTQRQHFRVSLRASEPKPRARRKRSSEPR</sequence>
<keyword evidence="8" id="KW-1185">Reference proteome</keyword>
<dbReference type="Proteomes" id="UP000647587">
    <property type="component" value="Unassembled WGS sequence"/>
</dbReference>
<feature type="region of interest" description="Disordered" evidence="5">
    <location>
        <begin position="196"/>
        <end position="232"/>
    </location>
</feature>
<gene>
    <name evidence="7" type="ORF">GCM10008955_28990</name>
</gene>
<evidence type="ECO:0000256" key="3">
    <source>
        <dbReference type="ARBA" id="ARBA00023163"/>
    </source>
</evidence>
<reference evidence="8" key="1">
    <citation type="journal article" date="2019" name="Int. J. Syst. Evol. Microbiol.">
        <title>The Global Catalogue of Microorganisms (GCM) 10K type strain sequencing project: providing services to taxonomists for standard genome sequencing and annotation.</title>
        <authorList>
            <consortium name="The Broad Institute Genomics Platform"/>
            <consortium name="The Broad Institute Genome Sequencing Center for Infectious Disease"/>
            <person name="Wu L."/>
            <person name="Ma J."/>
        </authorList>
    </citation>
    <scope>NUCLEOTIDE SEQUENCE [LARGE SCALE GENOMIC DNA]</scope>
    <source>
        <strain evidence="8">JCM 30331</strain>
    </source>
</reference>
<dbReference type="InterPro" id="IPR050109">
    <property type="entry name" value="HTH-type_TetR-like_transc_reg"/>
</dbReference>
<evidence type="ECO:0000313" key="8">
    <source>
        <dbReference type="Proteomes" id="UP000647587"/>
    </source>
</evidence>
<dbReference type="InterPro" id="IPR001647">
    <property type="entry name" value="HTH_TetR"/>
</dbReference>
<dbReference type="RefSeq" id="WP_189010054.1">
    <property type="nucleotide sequence ID" value="NZ_BMPP01000012.1"/>
</dbReference>
<evidence type="ECO:0000259" key="6">
    <source>
        <dbReference type="PROSITE" id="PS50977"/>
    </source>
</evidence>
<evidence type="ECO:0000256" key="1">
    <source>
        <dbReference type="ARBA" id="ARBA00023015"/>
    </source>
</evidence>
<dbReference type="Gene3D" id="1.10.357.10">
    <property type="entry name" value="Tetracycline Repressor, domain 2"/>
    <property type="match status" value="1"/>
</dbReference>
<feature type="compositionally biased region" description="Basic residues" evidence="5">
    <location>
        <begin position="222"/>
        <end position="232"/>
    </location>
</feature>
<organism evidence="7 8">
    <name type="scientific">Deinococcus malanensis</name>
    <dbReference type="NCBI Taxonomy" id="1706855"/>
    <lineage>
        <taxon>Bacteria</taxon>
        <taxon>Thermotogati</taxon>
        <taxon>Deinococcota</taxon>
        <taxon>Deinococci</taxon>
        <taxon>Deinococcales</taxon>
        <taxon>Deinococcaceae</taxon>
        <taxon>Deinococcus</taxon>
    </lineage>
</organism>
<accession>A0ABQ2F2G8</accession>
<dbReference type="EMBL" id="BMPP01000012">
    <property type="protein sequence ID" value="GGK33166.1"/>
    <property type="molecule type" value="Genomic_DNA"/>
</dbReference>
<evidence type="ECO:0000256" key="5">
    <source>
        <dbReference type="SAM" id="MobiDB-lite"/>
    </source>
</evidence>
<dbReference type="InterPro" id="IPR036271">
    <property type="entry name" value="Tet_transcr_reg_TetR-rel_C_sf"/>
</dbReference>
<dbReference type="InterPro" id="IPR049445">
    <property type="entry name" value="TetR_SbtR-like_C"/>
</dbReference>
<keyword evidence="3" id="KW-0804">Transcription</keyword>
<dbReference type="SUPFAM" id="SSF48498">
    <property type="entry name" value="Tetracyclin repressor-like, C-terminal domain"/>
    <property type="match status" value="1"/>
</dbReference>
<dbReference type="Pfam" id="PF21597">
    <property type="entry name" value="TetR_C_43"/>
    <property type="match status" value="1"/>
</dbReference>
<evidence type="ECO:0000256" key="2">
    <source>
        <dbReference type="ARBA" id="ARBA00023125"/>
    </source>
</evidence>
<proteinExistence type="predicted"/>
<dbReference type="PRINTS" id="PR00455">
    <property type="entry name" value="HTHTETR"/>
</dbReference>
<keyword evidence="1" id="KW-0805">Transcription regulation</keyword>
<keyword evidence="2 4" id="KW-0238">DNA-binding</keyword>
<dbReference type="Pfam" id="PF00440">
    <property type="entry name" value="TetR_N"/>
    <property type="match status" value="1"/>
</dbReference>
<name>A0ABQ2F2G8_9DEIO</name>
<dbReference type="SUPFAM" id="SSF46689">
    <property type="entry name" value="Homeodomain-like"/>
    <property type="match status" value="1"/>
</dbReference>
<dbReference type="PROSITE" id="PS50977">
    <property type="entry name" value="HTH_TETR_2"/>
    <property type="match status" value="1"/>
</dbReference>
<protein>
    <submittedName>
        <fullName evidence="7">TetR family transcriptional regulator</fullName>
    </submittedName>
</protein>
<dbReference type="PANTHER" id="PTHR30055:SF234">
    <property type="entry name" value="HTH-TYPE TRANSCRIPTIONAL REGULATOR BETI"/>
    <property type="match status" value="1"/>
</dbReference>
<dbReference type="InterPro" id="IPR009057">
    <property type="entry name" value="Homeodomain-like_sf"/>
</dbReference>
<feature type="domain" description="HTH tetR-type" evidence="6">
    <location>
        <begin position="18"/>
        <end position="77"/>
    </location>
</feature>
<comment type="caution">
    <text evidence="7">The sequence shown here is derived from an EMBL/GenBank/DDBJ whole genome shotgun (WGS) entry which is preliminary data.</text>
</comment>